<evidence type="ECO:0000313" key="2">
    <source>
        <dbReference type="Proteomes" id="UP001153678"/>
    </source>
</evidence>
<evidence type="ECO:0000313" key="1">
    <source>
        <dbReference type="EMBL" id="CAI2200728.1"/>
    </source>
</evidence>
<keyword evidence="2" id="KW-1185">Reference proteome</keyword>
<feature type="non-terminal residue" evidence="1">
    <location>
        <position position="140"/>
    </location>
</feature>
<proteinExistence type="predicted"/>
<dbReference type="AlphaFoldDB" id="A0A9W4TCP6"/>
<name>A0A9W4TCP6_9GLOM</name>
<reference evidence="1" key="1">
    <citation type="submission" date="2022-08" db="EMBL/GenBank/DDBJ databases">
        <authorList>
            <person name="Kallberg Y."/>
            <person name="Tangrot J."/>
            <person name="Rosling A."/>
        </authorList>
    </citation>
    <scope>NUCLEOTIDE SEQUENCE</scope>
    <source>
        <strain evidence="1">Wild A</strain>
    </source>
</reference>
<protein>
    <submittedName>
        <fullName evidence="1">6342_t:CDS:1</fullName>
    </submittedName>
</protein>
<accession>A0A9W4TCP6</accession>
<dbReference type="Proteomes" id="UP001153678">
    <property type="component" value="Unassembled WGS sequence"/>
</dbReference>
<gene>
    <name evidence="1" type="ORF">FWILDA_LOCUS19711</name>
</gene>
<comment type="caution">
    <text evidence="1">The sequence shown here is derived from an EMBL/GenBank/DDBJ whole genome shotgun (WGS) entry which is preliminary data.</text>
</comment>
<dbReference type="EMBL" id="CAMKVN010025227">
    <property type="protein sequence ID" value="CAI2200728.1"/>
    <property type="molecule type" value="Genomic_DNA"/>
</dbReference>
<sequence>YELTNKTECYEQAFTNCYEELLNKIGDLPDNVRLETYGLARETNQYHITNRVYRADGTPDNETGLVELWTGGKVNPLLVNKSEIPECEFTEMQLGEFFSGQIEYALTNELRNGDIAETRRRIATLNRCAESNPTGLAAFL</sequence>
<organism evidence="1 2">
    <name type="scientific">Funneliformis geosporum</name>
    <dbReference type="NCBI Taxonomy" id="1117311"/>
    <lineage>
        <taxon>Eukaryota</taxon>
        <taxon>Fungi</taxon>
        <taxon>Fungi incertae sedis</taxon>
        <taxon>Mucoromycota</taxon>
        <taxon>Glomeromycotina</taxon>
        <taxon>Glomeromycetes</taxon>
        <taxon>Glomerales</taxon>
        <taxon>Glomeraceae</taxon>
        <taxon>Funneliformis</taxon>
    </lineage>
</organism>